<keyword evidence="1" id="KW-0479">Metal-binding</keyword>
<dbReference type="GO" id="GO:0004053">
    <property type="term" value="F:arginase activity"/>
    <property type="evidence" value="ECO:0007669"/>
    <property type="project" value="TreeGrafter"/>
</dbReference>
<accession>A0A6C0C1H6</accession>
<dbReference type="GO" id="GO:0030145">
    <property type="term" value="F:manganese ion binding"/>
    <property type="evidence" value="ECO:0007669"/>
    <property type="project" value="TreeGrafter"/>
</dbReference>
<sequence>MKYAILFKNMLGQRKPCSFRNIEQKLKIKTLPLKDNLSKDLFSLYNYNNDEQIRLNIGGDHSISIATLSSSIKKHGNNIKVLWFDAHADINSYEKSETKNVHGMVLNYITQLGNNKPLFDFLPKNGLNPKNILYIGLRDPDPYESELIEKHNISVISCEEVNEKPKEVTQKINEFINDSKFHLSFDVDGIDPCFIPSTGTPVENGMNMNSICYILQNINHKNRINCDLVEYNCDIGSKIQQNITYTNVKKLIDILYNN</sequence>
<dbReference type="InterPro" id="IPR023696">
    <property type="entry name" value="Ureohydrolase_dom_sf"/>
</dbReference>
<dbReference type="AlphaFoldDB" id="A0A6C0C1H6"/>
<keyword evidence="3" id="KW-0464">Manganese</keyword>
<evidence type="ECO:0000256" key="1">
    <source>
        <dbReference type="ARBA" id="ARBA00022723"/>
    </source>
</evidence>
<evidence type="ECO:0008006" key="5">
    <source>
        <dbReference type="Google" id="ProtNLM"/>
    </source>
</evidence>
<dbReference type="InterPro" id="IPR020855">
    <property type="entry name" value="Ureohydrolase_Mn_BS"/>
</dbReference>
<dbReference type="Pfam" id="PF00491">
    <property type="entry name" value="Arginase"/>
    <property type="match status" value="1"/>
</dbReference>
<evidence type="ECO:0000256" key="2">
    <source>
        <dbReference type="ARBA" id="ARBA00022801"/>
    </source>
</evidence>
<dbReference type="PANTHER" id="PTHR43782:SF3">
    <property type="entry name" value="ARGINASE"/>
    <property type="match status" value="1"/>
</dbReference>
<evidence type="ECO:0000313" key="4">
    <source>
        <dbReference type="EMBL" id="QHS98256.1"/>
    </source>
</evidence>
<protein>
    <recommendedName>
        <fullName evidence="5">Arginase</fullName>
    </recommendedName>
</protein>
<evidence type="ECO:0000256" key="3">
    <source>
        <dbReference type="ARBA" id="ARBA00023211"/>
    </source>
</evidence>
<dbReference type="PRINTS" id="PR00116">
    <property type="entry name" value="ARGINASE"/>
</dbReference>
<dbReference type="SUPFAM" id="SSF52768">
    <property type="entry name" value="Arginase/deacetylase"/>
    <property type="match status" value="1"/>
</dbReference>
<dbReference type="Gene3D" id="3.40.800.10">
    <property type="entry name" value="Ureohydrolase domain"/>
    <property type="match status" value="1"/>
</dbReference>
<dbReference type="PROSITE" id="PS51409">
    <property type="entry name" value="ARGINASE_2"/>
    <property type="match status" value="1"/>
</dbReference>
<dbReference type="GO" id="GO:0005634">
    <property type="term" value="C:nucleus"/>
    <property type="evidence" value="ECO:0007669"/>
    <property type="project" value="TreeGrafter"/>
</dbReference>
<proteinExistence type="predicted"/>
<dbReference type="PROSITE" id="PS01053">
    <property type="entry name" value="ARGINASE_1"/>
    <property type="match status" value="1"/>
</dbReference>
<dbReference type="InterPro" id="IPR006035">
    <property type="entry name" value="Ureohydrolase"/>
</dbReference>
<reference evidence="4" key="1">
    <citation type="journal article" date="2020" name="Nature">
        <title>Giant virus diversity and host interactions through global metagenomics.</title>
        <authorList>
            <person name="Schulz F."/>
            <person name="Roux S."/>
            <person name="Paez-Espino D."/>
            <person name="Jungbluth S."/>
            <person name="Walsh D.A."/>
            <person name="Denef V.J."/>
            <person name="McMahon K.D."/>
            <person name="Konstantinidis K.T."/>
            <person name="Eloe-Fadrosh E.A."/>
            <person name="Kyrpides N.C."/>
            <person name="Woyke T."/>
        </authorList>
    </citation>
    <scope>NUCLEOTIDE SEQUENCE</scope>
    <source>
        <strain evidence="4">GVMAG-M-3300020182-84</strain>
    </source>
</reference>
<name>A0A6C0C1H6_9ZZZZ</name>
<organism evidence="4">
    <name type="scientific">viral metagenome</name>
    <dbReference type="NCBI Taxonomy" id="1070528"/>
    <lineage>
        <taxon>unclassified sequences</taxon>
        <taxon>metagenomes</taxon>
        <taxon>organismal metagenomes</taxon>
    </lineage>
</organism>
<dbReference type="GO" id="GO:0005829">
    <property type="term" value="C:cytosol"/>
    <property type="evidence" value="ECO:0007669"/>
    <property type="project" value="TreeGrafter"/>
</dbReference>
<keyword evidence="2" id="KW-0378">Hydrolase</keyword>
<dbReference type="PANTHER" id="PTHR43782">
    <property type="entry name" value="ARGINASE"/>
    <property type="match status" value="1"/>
</dbReference>
<dbReference type="EMBL" id="MN739312">
    <property type="protein sequence ID" value="QHS98256.1"/>
    <property type="molecule type" value="Genomic_DNA"/>
</dbReference>